<evidence type="ECO:0000256" key="4">
    <source>
        <dbReference type="PROSITE-ProRule" id="PRU00433"/>
    </source>
</evidence>
<dbReference type="EnsemblBacteria" id="ABF43638">
    <property type="protein sequence ID" value="ABF43638"/>
    <property type="gene ID" value="Acid345_4638"/>
</dbReference>
<keyword evidence="2 4" id="KW-0479">Metal-binding</keyword>
<gene>
    <name evidence="6" type="ordered locus">Acid345_4638</name>
</gene>
<dbReference type="GO" id="GO:0020037">
    <property type="term" value="F:heme binding"/>
    <property type="evidence" value="ECO:0007669"/>
    <property type="project" value="InterPro"/>
</dbReference>
<dbReference type="InterPro" id="IPR051459">
    <property type="entry name" value="Cytochrome_c-type_DH"/>
</dbReference>
<keyword evidence="3 4" id="KW-0408">Iron</keyword>
<evidence type="ECO:0000256" key="2">
    <source>
        <dbReference type="ARBA" id="ARBA00022723"/>
    </source>
</evidence>
<dbReference type="GO" id="GO:0046872">
    <property type="term" value="F:metal ion binding"/>
    <property type="evidence" value="ECO:0007669"/>
    <property type="project" value="UniProtKB-KW"/>
</dbReference>
<evidence type="ECO:0000313" key="6">
    <source>
        <dbReference type="EMBL" id="ABF43638.1"/>
    </source>
</evidence>
<protein>
    <submittedName>
        <fullName evidence="6">Cytochrome c, class I</fullName>
    </submittedName>
</protein>
<dbReference type="eggNOG" id="COG2010">
    <property type="taxonomic scope" value="Bacteria"/>
</dbReference>
<dbReference type="GO" id="GO:0009055">
    <property type="term" value="F:electron transfer activity"/>
    <property type="evidence" value="ECO:0007669"/>
    <property type="project" value="InterPro"/>
</dbReference>
<dbReference type="AlphaFoldDB" id="Q1IHL2"/>
<dbReference type="EMBL" id="CP000360">
    <property type="protein sequence ID" value="ABF43638.1"/>
    <property type="molecule type" value="Genomic_DNA"/>
</dbReference>
<reference evidence="6 7" key="1">
    <citation type="journal article" date="2009" name="Appl. Environ. Microbiol.">
        <title>Three genomes from the phylum Acidobacteria provide insight into the lifestyles of these microorganisms in soils.</title>
        <authorList>
            <person name="Ward N.L."/>
            <person name="Challacombe J.F."/>
            <person name="Janssen P.H."/>
            <person name="Henrissat B."/>
            <person name="Coutinho P.M."/>
            <person name="Wu M."/>
            <person name="Xie G."/>
            <person name="Haft D.H."/>
            <person name="Sait M."/>
            <person name="Badger J."/>
            <person name="Barabote R.D."/>
            <person name="Bradley B."/>
            <person name="Brettin T.S."/>
            <person name="Brinkac L.M."/>
            <person name="Bruce D."/>
            <person name="Creasy T."/>
            <person name="Daugherty S.C."/>
            <person name="Davidsen T.M."/>
            <person name="DeBoy R.T."/>
            <person name="Detter J.C."/>
            <person name="Dodson R.J."/>
            <person name="Durkin A.S."/>
            <person name="Ganapathy A."/>
            <person name="Gwinn-Giglio M."/>
            <person name="Han C.S."/>
            <person name="Khouri H."/>
            <person name="Kiss H."/>
            <person name="Kothari S.P."/>
            <person name="Madupu R."/>
            <person name="Nelson K.E."/>
            <person name="Nelson W.C."/>
            <person name="Paulsen I."/>
            <person name="Penn K."/>
            <person name="Ren Q."/>
            <person name="Rosovitz M.J."/>
            <person name="Selengut J.D."/>
            <person name="Shrivastava S."/>
            <person name="Sullivan S.A."/>
            <person name="Tapia R."/>
            <person name="Thompson L.S."/>
            <person name="Watkins K.L."/>
            <person name="Yang Q."/>
            <person name="Yu C."/>
            <person name="Zafar N."/>
            <person name="Zhou L."/>
            <person name="Kuske C.R."/>
        </authorList>
    </citation>
    <scope>NUCLEOTIDE SEQUENCE [LARGE SCALE GENOMIC DNA]</scope>
    <source>
        <strain evidence="6 7">Ellin345</strain>
    </source>
</reference>
<name>Q1IHL2_KORVE</name>
<evidence type="ECO:0000256" key="3">
    <source>
        <dbReference type="ARBA" id="ARBA00023004"/>
    </source>
</evidence>
<dbReference type="SUPFAM" id="SSF46626">
    <property type="entry name" value="Cytochrome c"/>
    <property type="match status" value="1"/>
</dbReference>
<evidence type="ECO:0000259" key="5">
    <source>
        <dbReference type="PROSITE" id="PS51007"/>
    </source>
</evidence>
<dbReference type="Pfam" id="PF13442">
    <property type="entry name" value="Cytochrome_CBB3"/>
    <property type="match status" value="1"/>
</dbReference>
<dbReference type="PANTHER" id="PTHR35008">
    <property type="entry name" value="BLL4482 PROTEIN-RELATED"/>
    <property type="match status" value="1"/>
</dbReference>
<sequence length="361" mass="39611">MTVLCGFLLLAKASGSEPQLSEGGQIYTKACAACHGPDGKGTAKAIAGFDQPNTFPDFSRCDQTTSEVNSAYAAVITYGGPYRGFSQIMPSFGKALTPKEINELVHYLRSFCTNSHWPRGELNLPRAVQTEKAYPEDEEVITAAVNARNAPGVENHIIHEQRFGMKNQLEVDVPLMFTHPEQNWYGGIGDVTIGWKRVLYSSLPKGSIFAVQGEVSAPTGNYNHGLGAGTTSFGVFGMYDQLFPTNTFFQLQGGAALPVDTTKAPQNVYGYATFGQTFAGDHGFGRAWSPMVEFLANRDLVNSAKTDWDLLPQMQVTLSKRQHVRGDIGVRVPVTDTAHRPIQIEFYLLWDWADGKLTEGW</sequence>
<evidence type="ECO:0000313" key="7">
    <source>
        <dbReference type="Proteomes" id="UP000002432"/>
    </source>
</evidence>
<accession>Q1IHL2</accession>
<evidence type="ECO:0000256" key="1">
    <source>
        <dbReference type="ARBA" id="ARBA00022617"/>
    </source>
</evidence>
<keyword evidence="7" id="KW-1185">Reference proteome</keyword>
<proteinExistence type="predicted"/>
<feature type="domain" description="Cytochrome c" evidence="5">
    <location>
        <begin position="18"/>
        <end position="112"/>
    </location>
</feature>
<keyword evidence="1 4" id="KW-0349">Heme</keyword>
<dbReference type="Proteomes" id="UP000002432">
    <property type="component" value="Chromosome"/>
</dbReference>
<dbReference type="InterPro" id="IPR009056">
    <property type="entry name" value="Cyt_c-like_dom"/>
</dbReference>
<dbReference type="HOGENOM" id="CLU_766793_0_0_0"/>
<dbReference type="PROSITE" id="PS51007">
    <property type="entry name" value="CYTC"/>
    <property type="match status" value="1"/>
</dbReference>
<dbReference type="Gene3D" id="1.10.760.10">
    <property type="entry name" value="Cytochrome c-like domain"/>
    <property type="match status" value="1"/>
</dbReference>
<dbReference type="KEGG" id="aba:Acid345_4638"/>
<organism evidence="6 7">
    <name type="scientific">Koribacter versatilis (strain Ellin345)</name>
    <dbReference type="NCBI Taxonomy" id="204669"/>
    <lineage>
        <taxon>Bacteria</taxon>
        <taxon>Pseudomonadati</taxon>
        <taxon>Acidobacteriota</taxon>
        <taxon>Terriglobia</taxon>
        <taxon>Terriglobales</taxon>
        <taxon>Candidatus Korobacteraceae</taxon>
        <taxon>Candidatus Korobacter</taxon>
    </lineage>
</organism>
<dbReference type="STRING" id="204669.Acid345_4638"/>
<dbReference type="InterPro" id="IPR036909">
    <property type="entry name" value="Cyt_c-like_dom_sf"/>
</dbReference>
<dbReference type="PANTHER" id="PTHR35008:SF4">
    <property type="entry name" value="BLL4482 PROTEIN"/>
    <property type="match status" value="1"/>
</dbReference>